<keyword evidence="7" id="KW-0805">Transcription regulation</keyword>
<keyword evidence="8" id="KW-0238">DNA-binding</keyword>
<dbReference type="Pfam" id="PF00096">
    <property type="entry name" value="zf-C2H2"/>
    <property type="match status" value="3"/>
</dbReference>
<keyword evidence="14" id="KW-1185">Reference proteome</keyword>
<feature type="domain" description="C2H2-type" evidence="12">
    <location>
        <begin position="128"/>
        <end position="155"/>
    </location>
</feature>
<proteinExistence type="inferred from homology"/>
<dbReference type="EMBL" id="CAXKWB010000425">
    <property type="protein sequence ID" value="CAL4060827.1"/>
    <property type="molecule type" value="Genomic_DNA"/>
</dbReference>
<evidence type="ECO:0000256" key="7">
    <source>
        <dbReference type="ARBA" id="ARBA00023015"/>
    </source>
</evidence>
<evidence type="ECO:0000256" key="1">
    <source>
        <dbReference type="ARBA" id="ARBA00004123"/>
    </source>
</evidence>
<organism evidence="13 14">
    <name type="scientific">Meganyctiphanes norvegica</name>
    <name type="common">Northern krill</name>
    <name type="synonym">Thysanopoda norvegica</name>
    <dbReference type="NCBI Taxonomy" id="48144"/>
    <lineage>
        <taxon>Eukaryota</taxon>
        <taxon>Metazoa</taxon>
        <taxon>Ecdysozoa</taxon>
        <taxon>Arthropoda</taxon>
        <taxon>Crustacea</taxon>
        <taxon>Multicrustacea</taxon>
        <taxon>Malacostraca</taxon>
        <taxon>Eumalacostraca</taxon>
        <taxon>Eucarida</taxon>
        <taxon>Euphausiacea</taxon>
        <taxon>Euphausiidae</taxon>
        <taxon>Meganyctiphanes</taxon>
    </lineage>
</organism>
<gene>
    <name evidence="13" type="ORF">MNOR_LOCUS1582</name>
</gene>
<name>A0AAV2PLA9_MEGNR</name>
<dbReference type="GO" id="GO:0001228">
    <property type="term" value="F:DNA-binding transcription activator activity, RNA polymerase II-specific"/>
    <property type="evidence" value="ECO:0007669"/>
    <property type="project" value="TreeGrafter"/>
</dbReference>
<dbReference type="PANTHER" id="PTHR24393">
    <property type="entry name" value="ZINC FINGER PROTEIN"/>
    <property type="match status" value="1"/>
</dbReference>
<dbReference type="GO" id="GO:0005634">
    <property type="term" value="C:nucleus"/>
    <property type="evidence" value="ECO:0007669"/>
    <property type="project" value="TreeGrafter"/>
</dbReference>
<dbReference type="PANTHER" id="PTHR24393:SF15">
    <property type="entry name" value="IP01243P-RELATED"/>
    <property type="match status" value="1"/>
</dbReference>
<comment type="caution">
    <text evidence="13">The sequence shown here is derived from an EMBL/GenBank/DDBJ whole genome shotgun (WGS) entry which is preliminary data.</text>
</comment>
<dbReference type="PROSITE" id="PS00028">
    <property type="entry name" value="ZINC_FINGER_C2H2_1"/>
    <property type="match status" value="2"/>
</dbReference>
<keyword evidence="10" id="KW-0539">Nucleus</keyword>
<feature type="non-terminal residue" evidence="13">
    <location>
        <position position="274"/>
    </location>
</feature>
<feature type="domain" description="C2H2-type" evidence="12">
    <location>
        <begin position="101"/>
        <end position="128"/>
    </location>
</feature>
<dbReference type="Proteomes" id="UP001497623">
    <property type="component" value="Unassembled WGS sequence"/>
</dbReference>
<protein>
    <recommendedName>
        <fullName evidence="12">C2H2-type domain-containing protein</fullName>
    </recommendedName>
</protein>
<dbReference type="SMART" id="SM00355">
    <property type="entry name" value="ZnF_C2H2"/>
    <property type="match status" value="6"/>
</dbReference>
<evidence type="ECO:0000256" key="5">
    <source>
        <dbReference type="ARBA" id="ARBA00022771"/>
    </source>
</evidence>
<keyword evidence="5 11" id="KW-0863">Zinc-finger</keyword>
<keyword evidence="9" id="KW-0804">Transcription</keyword>
<evidence type="ECO:0000259" key="12">
    <source>
        <dbReference type="PROSITE" id="PS50157"/>
    </source>
</evidence>
<accession>A0AAV2PLA9</accession>
<evidence type="ECO:0000256" key="11">
    <source>
        <dbReference type="PROSITE-ProRule" id="PRU00042"/>
    </source>
</evidence>
<dbReference type="InterPro" id="IPR036236">
    <property type="entry name" value="Znf_C2H2_sf"/>
</dbReference>
<evidence type="ECO:0000256" key="6">
    <source>
        <dbReference type="ARBA" id="ARBA00022833"/>
    </source>
</evidence>
<feature type="domain" description="C2H2-type" evidence="12">
    <location>
        <begin position="72"/>
        <end position="99"/>
    </location>
</feature>
<keyword evidence="4" id="KW-0677">Repeat</keyword>
<keyword evidence="6" id="KW-0862">Zinc</keyword>
<sequence length="274" mass="32617">SHLFTHTRNNPYQYYCIYCNMYFLKEDNLRDHMSIQISSLKSHPKRHTRTKSYQQIHDRVTNLGTETVEYPYKCGYCNKVFSDIFYFEWHAISHSKETREYECHHCNKIFSNNWTLTIHLSTHPEKPFKCTVCDSAFLHNSGLTSHMMTHTEDKSYKSSQCNKLFLWKNSMLQHQRTHIGRVKPYHCSQFDQASVLKPRLARHHKTHTGYEPHQYSQIDSDSLSEQTVQVKEEQMDNEQIGTAILSKPNFDVKEEENNINYSESDNLRKTKFEF</sequence>
<evidence type="ECO:0000256" key="3">
    <source>
        <dbReference type="ARBA" id="ARBA00022723"/>
    </source>
</evidence>
<comment type="subcellular location">
    <subcellularLocation>
        <location evidence="1">Nucleus</location>
    </subcellularLocation>
</comment>
<dbReference type="AlphaFoldDB" id="A0AAV2PLA9"/>
<dbReference type="FunFam" id="3.30.160.60:FF:000621">
    <property type="entry name" value="FLT3-interacting zinc finger 1"/>
    <property type="match status" value="1"/>
</dbReference>
<feature type="non-terminal residue" evidence="13">
    <location>
        <position position="1"/>
    </location>
</feature>
<evidence type="ECO:0000313" key="14">
    <source>
        <dbReference type="Proteomes" id="UP001497623"/>
    </source>
</evidence>
<evidence type="ECO:0000256" key="10">
    <source>
        <dbReference type="ARBA" id="ARBA00023242"/>
    </source>
</evidence>
<evidence type="ECO:0000256" key="8">
    <source>
        <dbReference type="ARBA" id="ARBA00023125"/>
    </source>
</evidence>
<dbReference type="GO" id="GO:0008270">
    <property type="term" value="F:zinc ion binding"/>
    <property type="evidence" value="ECO:0007669"/>
    <property type="project" value="UniProtKB-KW"/>
</dbReference>
<evidence type="ECO:0000256" key="9">
    <source>
        <dbReference type="ARBA" id="ARBA00023163"/>
    </source>
</evidence>
<dbReference type="SUPFAM" id="SSF57667">
    <property type="entry name" value="beta-beta-alpha zinc fingers"/>
    <property type="match status" value="4"/>
</dbReference>
<reference evidence="13 14" key="1">
    <citation type="submission" date="2024-05" db="EMBL/GenBank/DDBJ databases">
        <authorList>
            <person name="Wallberg A."/>
        </authorList>
    </citation>
    <scope>NUCLEOTIDE SEQUENCE [LARGE SCALE GENOMIC DNA]</scope>
</reference>
<evidence type="ECO:0000256" key="4">
    <source>
        <dbReference type="ARBA" id="ARBA00022737"/>
    </source>
</evidence>
<feature type="domain" description="C2H2-type" evidence="12">
    <location>
        <begin position="156"/>
        <end position="183"/>
    </location>
</feature>
<dbReference type="PROSITE" id="PS50157">
    <property type="entry name" value="ZINC_FINGER_C2H2_2"/>
    <property type="match status" value="5"/>
</dbReference>
<evidence type="ECO:0000256" key="2">
    <source>
        <dbReference type="ARBA" id="ARBA00006991"/>
    </source>
</evidence>
<keyword evidence="3" id="KW-0479">Metal-binding</keyword>
<dbReference type="Gene3D" id="3.30.160.60">
    <property type="entry name" value="Classic Zinc Finger"/>
    <property type="match status" value="3"/>
</dbReference>
<dbReference type="GO" id="GO:0000978">
    <property type="term" value="F:RNA polymerase II cis-regulatory region sequence-specific DNA binding"/>
    <property type="evidence" value="ECO:0007669"/>
    <property type="project" value="TreeGrafter"/>
</dbReference>
<dbReference type="InterPro" id="IPR013087">
    <property type="entry name" value="Znf_C2H2_type"/>
</dbReference>
<comment type="similarity">
    <text evidence="2">Belongs to the krueppel C2H2-type zinc-finger protein family.</text>
</comment>
<feature type="domain" description="C2H2-type" evidence="12">
    <location>
        <begin position="185"/>
        <end position="212"/>
    </location>
</feature>
<evidence type="ECO:0000313" key="13">
    <source>
        <dbReference type="EMBL" id="CAL4060827.1"/>
    </source>
</evidence>